<sequence>MGDCPSCYAKAAQTSSPCQLCSNPRLSRTRFTATHQAQGLKIPLDVDNDAALLGGSDRFFLARIPLWIKTIFGLLSRHRLAAEWNSLSDLKDAFRQN</sequence>
<proteinExistence type="predicted"/>
<evidence type="ECO:0000313" key="1">
    <source>
        <dbReference type="EMBL" id="KAJ2972302.1"/>
    </source>
</evidence>
<comment type="caution">
    <text evidence="1">The sequence shown here is derived from an EMBL/GenBank/DDBJ whole genome shotgun (WGS) entry which is preliminary data.</text>
</comment>
<gene>
    <name evidence="1" type="ORF">NUW54_g12299</name>
</gene>
<dbReference type="EMBL" id="JANSHE010005181">
    <property type="protein sequence ID" value="KAJ2972302.1"/>
    <property type="molecule type" value="Genomic_DNA"/>
</dbReference>
<dbReference type="Proteomes" id="UP001144978">
    <property type="component" value="Unassembled WGS sequence"/>
</dbReference>
<reference evidence="1" key="1">
    <citation type="submission" date="2022-08" db="EMBL/GenBank/DDBJ databases">
        <title>Genome Sequence of Pycnoporus sanguineus.</title>
        <authorList>
            <person name="Buettner E."/>
        </authorList>
    </citation>
    <scope>NUCLEOTIDE SEQUENCE</scope>
    <source>
        <strain evidence="1">CG-C14</strain>
    </source>
</reference>
<accession>A0ACC1N072</accession>
<protein>
    <submittedName>
        <fullName evidence="1">Uncharacterized protein</fullName>
    </submittedName>
</protein>
<name>A0ACC1N072_9APHY</name>
<evidence type="ECO:0000313" key="2">
    <source>
        <dbReference type="Proteomes" id="UP001144978"/>
    </source>
</evidence>
<keyword evidence="2" id="KW-1185">Reference proteome</keyword>
<organism evidence="1 2">
    <name type="scientific">Trametes sanguinea</name>
    <dbReference type="NCBI Taxonomy" id="158606"/>
    <lineage>
        <taxon>Eukaryota</taxon>
        <taxon>Fungi</taxon>
        <taxon>Dikarya</taxon>
        <taxon>Basidiomycota</taxon>
        <taxon>Agaricomycotina</taxon>
        <taxon>Agaricomycetes</taxon>
        <taxon>Polyporales</taxon>
        <taxon>Polyporaceae</taxon>
        <taxon>Trametes</taxon>
    </lineage>
</organism>